<comment type="caution">
    <text evidence="2">The sequence shown here is derived from an EMBL/GenBank/DDBJ whole genome shotgun (WGS) entry which is preliminary data.</text>
</comment>
<dbReference type="GO" id="GO:0016747">
    <property type="term" value="F:acyltransferase activity, transferring groups other than amino-acyl groups"/>
    <property type="evidence" value="ECO:0007669"/>
    <property type="project" value="InterPro"/>
</dbReference>
<gene>
    <name evidence="2" type="ORF">CSEC_2075</name>
</gene>
<keyword evidence="3" id="KW-1185">Reference proteome</keyword>
<protein>
    <submittedName>
        <fullName evidence="2">Acetyltransferase, GNAT family</fullName>
    </submittedName>
</protein>
<reference evidence="2" key="2">
    <citation type="submission" date="2014-09" db="EMBL/GenBank/DDBJ databases">
        <title>Criblamydia sequanensis harbors a mega-plasmid encoding arsenite resistance.</title>
        <authorList>
            <person name="Bertelli C."/>
            <person name="Goesmann A."/>
            <person name="Greub G."/>
        </authorList>
    </citation>
    <scope>NUCLEOTIDE SEQUENCE [LARGE SCALE GENOMIC DNA]</scope>
    <source>
        <strain evidence="2">CRIB-18</strain>
    </source>
</reference>
<dbReference type="STRING" id="1437425.CSEC_2075"/>
<dbReference type="InterPro" id="IPR016181">
    <property type="entry name" value="Acyl_CoA_acyltransferase"/>
</dbReference>
<sequence length="181" mass="21058">MLPIIKTERLILRQWKEEDREPFAKLNADPRVREYFTKLLTREESDESIKLFSDHIEKRGYGLFAASLIETDEFIGFIGLQEVNYKAAFNELKPAVEIGWRLAFNHWGKGYATEAARASLKYGFETLNLEEIVAITAVQNKRSRHVMEKIGMSYDPKDDFDHPRLPAGHPLTRQVLYRISK</sequence>
<evidence type="ECO:0000313" key="3">
    <source>
        <dbReference type="Proteomes" id="UP000031552"/>
    </source>
</evidence>
<dbReference type="InterPro" id="IPR051531">
    <property type="entry name" value="N-acetyltransferase"/>
</dbReference>
<dbReference type="Gene3D" id="3.40.630.30">
    <property type="match status" value="1"/>
</dbReference>
<feature type="domain" description="N-acetyltransferase" evidence="1">
    <location>
        <begin position="10"/>
        <end position="172"/>
    </location>
</feature>
<evidence type="ECO:0000313" key="2">
    <source>
        <dbReference type="EMBL" id="CDR34881.1"/>
    </source>
</evidence>
<organism evidence="2 3">
    <name type="scientific">Candidatus Criblamydia sequanensis CRIB-18</name>
    <dbReference type="NCBI Taxonomy" id="1437425"/>
    <lineage>
        <taxon>Bacteria</taxon>
        <taxon>Pseudomonadati</taxon>
        <taxon>Chlamydiota</taxon>
        <taxon>Chlamydiia</taxon>
        <taxon>Parachlamydiales</taxon>
        <taxon>Candidatus Criblamydiaceae</taxon>
        <taxon>Candidatus Criblamydia</taxon>
    </lineage>
</organism>
<accession>A0A090D0N6</accession>
<dbReference type="PROSITE" id="PS51186">
    <property type="entry name" value="GNAT"/>
    <property type="match status" value="1"/>
</dbReference>
<reference evidence="2" key="1">
    <citation type="submission" date="2013-12" db="EMBL/GenBank/DDBJ databases">
        <authorList>
            <person name="Linke B."/>
        </authorList>
    </citation>
    <scope>NUCLEOTIDE SEQUENCE [LARGE SCALE GENOMIC DNA]</scope>
    <source>
        <strain evidence="2">CRIB-18</strain>
    </source>
</reference>
<dbReference type="PANTHER" id="PTHR43792">
    <property type="entry name" value="GNAT FAMILY, PUTATIVE (AFU_ORTHOLOGUE AFUA_3G00765)-RELATED-RELATED"/>
    <property type="match status" value="1"/>
</dbReference>
<evidence type="ECO:0000259" key="1">
    <source>
        <dbReference type="PROSITE" id="PS51186"/>
    </source>
</evidence>
<dbReference type="Proteomes" id="UP000031552">
    <property type="component" value="Unassembled WGS sequence"/>
</dbReference>
<dbReference type="EMBL" id="CCEJ010000010">
    <property type="protein sequence ID" value="CDR34881.1"/>
    <property type="molecule type" value="Genomic_DNA"/>
</dbReference>
<dbReference type="RefSeq" id="WP_041018432.1">
    <property type="nucleotide sequence ID" value="NZ_CCEJ010000010.1"/>
</dbReference>
<name>A0A090D0N6_9BACT</name>
<dbReference type="AlphaFoldDB" id="A0A090D0N6"/>
<dbReference type="SUPFAM" id="SSF55729">
    <property type="entry name" value="Acyl-CoA N-acyltransferases (Nat)"/>
    <property type="match status" value="1"/>
</dbReference>
<dbReference type="eggNOG" id="COG1670">
    <property type="taxonomic scope" value="Bacteria"/>
</dbReference>
<proteinExistence type="predicted"/>
<dbReference type="OrthoDB" id="9798081at2"/>
<dbReference type="PANTHER" id="PTHR43792:SF1">
    <property type="entry name" value="N-ACETYLTRANSFERASE DOMAIN-CONTAINING PROTEIN"/>
    <property type="match status" value="1"/>
</dbReference>
<dbReference type="Pfam" id="PF13302">
    <property type="entry name" value="Acetyltransf_3"/>
    <property type="match status" value="1"/>
</dbReference>
<dbReference type="InterPro" id="IPR000182">
    <property type="entry name" value="GNAT_dom"/>
</dbReference>